<accession>A0AAU8HXF6</accession>
<evidence type="ECO:0000256" key="3">
    <source>
        <dbReference type="ARBA" id="ARBA00022695"/>
    </source>
</evidence>
<dbReference type="GO" id="GO:0004197">
    <property type="term" value="F:cysteine-type endopeptidase activity"/>
    <property type="evidence" value="ECO:0007669"/>
    <property type="project" value="InterPro"/>
</dbReference>
<dbReference type="GO" id="GO:0003724">
    <property type="term" value="F:RNA helicase activity"/>
    <property type="evidence" value="ECO:0007669"/>
    <property type="project" value="InterPro"/>
</dbReference>
<dbReference type="PROSITE" id="PS50507">
    <property type="entry name" value="RDRP_SSRNA_POS"/>
    <property type="match status" value="1"/>
</dbReference>
<evidence type="ECO:0000256" key="5">
    <source>
        <dbReference type="ARBA" id="ARBA00022801"/>
    </source>
</evidence>
<dbReference type="GO" id="GO:0006351">
    <property type="term" value="P:DNA-templated transcription"/>
    <property type="evidence" value="ECO:0007669"/>
    <property type="project" value="InterPro"/>
</dbReference>
<evidence type="ECO:0000259" key="11">
    <source>
        <dbReference type="PROSITE" id="PS51874"/>
    </source>
</evidence>
<dbReference type="Gene3D" id="3.30.70.270">
    <property type="match status" value="1"/>
</dbReference>
<dbReference type="Gene3D" id="1.20.960.20">
    <property type="match status" value="1"/>
</dbReference>
<dbReference type="CDD" id="cd23194">
    <property type="entry name" value="Dicistroviridae_RdRp"/>
    <property type="match status" value="1"/>
</dbReference>
<dbReference type="GO" id="GO:0003723">
    <property type="term" value="F:RNA binding"/>
    <property type="evidence" value="ECO:0007669"/>
    <property type="project" value="InterPro"/>
</dbReference>
<evidence type="ECO:0000256" key="7">
    <source>
        <dbReference type="ARBA" id="ARBA00022840"/>
    </source>
</evidence>
<feature type="domain" description="RdRp catalytic" evidence="9">
    <location>
        <begin position="1581"/>
        <end position="1713"/>
    </location>
</feature>
<dbReference type="EMBL" id="PP965764">
    <property type="protein sequence ID" value="XCI54799.1"/>
    <property type="molecule type" value="Genomic_RNA"/>
</dbReference>
<dbReference type="SUPFAM" id="SSF50494">
    <property type="entry name" value="Trypsin-like serine proteases"/>
    <property type="match status" value="1"/>
</dbReference>
<feature type="domain" description="Peptidase C3" evidence="11">
    <location>
        <begin position="1061"/>
        <end position="1295"/>
    </location>
</feature>
<sequence>MYILYPLLGKDKSFLFTLYDLLHFQLLLIFEFLNTTLKMPIISKQLRCGNNHFVEDLANRCVRQNKAQEFLDNLAFNRKHPFLKDWKDWKDIVSKFYSFETTIFLQAVTNHAQTIVPFWLSAVSYKKPLADAAVFASSSRCWRTFNNVQFRTLFNEIKYCGRDFPPGNFDHDSAFPCQCVEDYNHQRGEVHFPFAECPYRREHILNLYISIILELLRRKMKRCKRRYYRRLIRVLYVMPVERLECMDTNLIFDPPNIPGLGRNLLQQLYARGFLDYYTPKDLRDMTYKFEEWKHIREQGGTCQSRSATMFDNLALLASKIPQEQMKFDHTFNLGDESMRQFENCMIQTQERFVESLHTTIVSSAKEIMMMFLFVSTIAMLGTTVVKYGLKIVIKALNLIYKLTCGKLFNTHTPEQHIIQQSGGLSIPLLPAMVLNNVIAPPTNVLTGLWNNPQTDRVMRRIGYLGDPKISRGIDNITDWVKKMITDVMNWYKLSILGIMPEEDIDSVCSPVVTWYNECDKFFTSYYEGSLQWNDANWSVLMNLYGRGMSFTRQPAFAEYKQDVWKIVFKIGNLLEKFNSRGRAGTSIRNPPVTIYLAGNTGVGKSSVTYPLSAEILKGIFAREQSPIDLKKYWKNLIYMRSAEQEFWDGYENQLVTVFDDFGQLVDSSASPNLELFEVIRASNSFPYPLHMAALDQKANTTFNSKVILVSSNLEEPKVASLNFPAALHRRFDICLKVSRKVGAKVVPGEFNPDIYEFQRYDMVNKKNLEYMTYKDIVLWCTTEYFKRKGFVDSMDNYITKALSDGVTEQGVGTLLGNCICACKETVKGAICSVKEFKRDLVSAASGDMHHKVMTEIRLAMEEFRFKIQTVNAKWEQFKQEHPYLSKAIKFIGAFCLVVAVIKLYTTWTTEDDKNKLMSPEQFVRGTPESYNPVVTKPAKVESYNPATVKTVKVEGQVSEINYVECCPHSAVDKEEWLRVRKDVNCLECQNESDAPIRLIGPESYTSVNVKGVKAEMGCEFVCEHEFANKWKVNPFKYYFIKTNQKCQYCSPQPKEEGVKDINAAEMMMKIIRSNLYKIYSKDAGEPIGHVMFLRGRIVMCPRHYCSAFKNIQNIDKDSKIYFQNVFLDRAFEVSVSDILSSAYYLDSPHVEGKISFSRDIMAFPVKTATFHSNIEPMFADKNSLSFVQSSDVVMPILMNNNISKSTRACVLFRYTSGRSSLKTKDVTTIEDSDGNIVRYMRDLWEYSMDTQVSECGAPLIVRNVNIAPGKIIGMHVAGLEGAGLGYSTPVYREDVQKLLKQFNEWDTVEYRKELKLDDYPVEQCQVPDSAEFIRLGSISRPVAQPSKTKLRPSLVYNKIQRPTKRPCALRPIMVEGKEFDPRSYRLNRLGCVPEYVPDREVENAVEALTDDIKEEIFNFDFGPNIKSVYTFEEAVIGIDGEPFINSIKRNTSPGYPFVHMPGFENRRKIFGDDEKCDLNLTTCKIIQRRVERIIQLAKDGVAVEHVFMDTLKDELKPVEKAHKTRLFSAGSLDYLIACKMYFNGIVAVLQKARNYSHISVGTNPNSLDWSIIVRKLLNKSENVIAGDFEGFDATQGLQLLQGAGRVLINLSKEFCGTTEEDAKVMWVLLISLFNSVHVSGREIYEMTHSLPSGHYLTAIINSVYVCLSFCTIWQMAFNNVTYIFARKFFKRCGIVAYGDDHILTVPNEYLSVFNQLTMPELFSRIGLSYTMEDKDAVASQECRKISEISYLKRSFTLDKDRNMWLGPLSMDTILESPMWIHACPDARAQTIEQLDWALRELSLHSEDVWIKWYPVFKRLGNELGYSTCFTKWQETRSVVLE</sequence>
<evidence type="ECO:0000313" key="12">
    <source>
        <dbReference type="EMBL" id="XCI54799.1"/>
    </source>
</evidence>
<proteinExistence type="predicted"/>
<dbReference type="InterPro" id="IPR043128">
    <property type="entry name" value="Rev_trsase/Diguanyl_cyclase"/>
</dbReference>
<evidence type="ECO:0000256" key="4">
    <source>
        <dbReference type="ARBA" id="ARBA00022741"/>
    </source>
</evidence>
<dbReference type="InterPro" id="IPR043502">
    <property type="entry name" value="DNA/RNA_pol_sf"/>
</dbReference>
<evidence type="ECO:0000256" key="6">
    <source>
        <dbReference type="ARBA" id="ARBA00022807"/>
    </source>
</evidence>
<dbReference type="InterPro" id="IPR007094">
    <property type="entry name" value="RNA-dir_pol_PSvirus"/>
</dbReference>
<evidence type="ECO:0000256" key="1">
    <source>
        <dbReference type="ARBA" id="ARBA00022670"/>
    </source>
</evidence>
<evidence type="ECO:0000256" key="2">
    <source>
        <dbReference type="ARBA" id="ARBA00022679"/>
    </source>
</evidence>
<keyword evidence="2" id="KW-0808">Transferase</keyword>
<keyword evidence="3" id="KW-0548">Nucleotidyltransferase</keyword>
<dbReference type="InterPro" id="IPR001205">
    <property type="entry name" value="RNA-dir_pol_C"/>
</dbReference>
<evidence type="ECO:0000259" key="10">
    <source>
        <dbReference type="PROSITE" id="PS51218"/>
    </source>
</evidence>
<keyword evidence="5" id="KW-0378">Hydrolase</keyword>
<dbReference type="InterPro" id="IPR043504">
    <property type="entry name" value="Peptidase_S1_PA_chymotrypsin"/>
</dbReference>
<dbReference type="Pfam" id="PF00910">
    <property type="entry name" value="RNA_helicase"/>
    <property type="match status" value="1"/>
</dbReference>
<organism evidence="12">
    <name type="scientific">Odorous house ant virus 3</name>
    <dbReference type="NCBI Taxonomy" id="3231629"/>
    <lineage>
        <taxon>Viruses</taxon>
        <taxon>Riboviria</taxon>
    </lineage>
</organism>
<keyword evidence="4" id="KW-0547">Nucleotide-binding</keyword>
<dbReference type="GO" id="GO:0005524">
    <property type="term" value="F:ATP binding"/>
    <property type="evidence" value="ECO:0007669"/>
    <property type="project" value="UniProtKB-KW"/>
</dbReference>
<dbReference type="InterPro" id="IPR000605">
    <property type="entry name" value="Helicase_SF3_ssDNA/RNA_vir"/>
</dbReference>
<evidence type="ECO:0000259" key="9">
    <source>
        <dbReference type="PROSITE" id="PS50507"/>
    </source>
</evidence>
<dbReference type="Gene3D" id="2.40.10.10">
    <property type="entry name" value="Trypsin-like serine proteases"/>
    <property type="match status" value="1"/>
</dbReference>
<dbReference type="GO" id="GO:0003968">
    <property type="term" value="F:RNA-directed RNA polymerase activity"/>
    <property type="evidence" value="ECO:0007669"/>
    <property type="project" value="InterPro"/>
</dbReference>
<reference evidence="12" key="1">
    <citation type="submission" date="2024-06" db="EMBL/GenBank/DDBJ databases">
        <authorList>
            <person name="Hartle C.T."/>
        </authorList>
    </citation>
    <scope>NUCLEOTIDE SEQUENCE</scope>
    <source>
        <strain evidence="12">OHAV-3</strain>
    </source>
</reference>
<dbReference type="InterPro" id="IPR009003">
    <property type="entry name" value="Peptidase_S1_PA"/>
</dbReference>
<dbReference type="Pfam" id="PF00680">
    <property type="entry name" value="RdRP_1"/>
    <property type="match status" value="1"/>
</dbReference>
<dbReference type="InterPro" id="IPR014759">
    <property type="entry name" value="Helicase_SF3_ssRNA_vir"/>
</dbReference>
<dbReference type="InterPro" id="IPR044067">
    <property type="entry name" value="PCV_3C_PRO"/>
</dbReference>
<dbReference type="PROSITE" id="PS51218">
    <property type="entry name" value="SF3_HELICASE_2"/>
    <property type="match status" value="1"/>
</dbReference>
<evidence type="ECO:0000256" key="8">
    <source>
        <dbReference type="ARBA" id="ARBA00022953"/>
    </source>
</evidence>
<keyword evidence="8" id="KW-0693">Viral RNA replication</keyword>
<keyword evidence="7" id="KW-0067">ATP-binding</keyword>
<protein>
    <submittedName>
        <fullName evidence="12">ORF10</fullName>
    </submittedName>
</protein>
<dbReference type="SUPFAM" id="SSF56672">
    <property type="entry name" value="DNA/RNA polymerases"/>
    <property type="match status" value="1"/>
</dbReference>
<dbReference type="GO" id="GO:0039694">
    <property type="term" value="P:viral RNA genome replication"/>
    <property type="evidence" value="ECO:0007669"/>
    <property type="project" value="InterPro"/>
</dbReference>
<keyword evidence="1" id="KW-0645">Protease</keyword>
<dbReference type="PROSITE" id="PS51874">
    <property type="entry name" value="PCV_3C_PRO"/>
    <property type="match status" value="1"/>
</dbReference>
<keyword evidence="6" id="KW-0788">Thiol protease</keyword>
<dbReference type="GO" id="GO:0006508">
    <property type="term" value="P:proteolysis"/>
    <property type="evidence" value="ECO:0007669"/>
    <property type="project" value="UniProtKB-KW"/>
</dbReference>
<feature type="domain" description="SF3 helicase" evidence="10">
    <location>
        <begin position="571"/>
        <end position="752"/>
    </location>
</feature>
<name>A0AAU8HXF6_9VIRU</name>